<dbReference type="Proteomes" id="UP000000226">
    <property type="component" value="Chromosome 8"/>
</dbReference>
<reference evidence="2" key="1">
    <citation type="journal article" date="2014" name="Nat. Genet.">
        <title>A reference genome for common bean and genome-wide analysis of dual domestications.</title>
        <authorList>
            <person name="Schmutz J."/>
            <person name="McClean P.E."/>
            <person name="Mamidi S."/>
            <person name="Wu G.A."/>
            <person name="Cannon S.B."/>
            <person name="Grimwood J."/>
            <person name="Jenkins J."/>
            <person name="Shu S."/>
            <person name="Song Q."/>
            <person name="Chavarro C."/>
            <person name="Torres-Torres M."/>
            <person name="Geffroy V."/>
            <person name="Moghaddam S.M."/>
            <person name="Gao D."/>
            <person name="Abernathy B."/>
            <person name="Barry K."/>
            <person name="Blair M."/>
            <person name="Brick M.A."/>
            <person name="Chovatia M."/>
            <person name="Gepts P."/>
            <person name="Goodstein D.M."/>
            <person name="Gonzales M."/>
            <person name="Hellsten U."/>
            <person name="Hyten D.L."/>
            <person name="Jia G."/>
            <person name="Kelly J.D."/>
            <person name="Kudrna D."/>
            <person name="Lee R."/>
            <person name="Richard M.M."/>
            <person name="Miklas P.N."/>
            <person name="Osorno J.M."/>
            <person name="Rodrigues J."/>
            <person name="Thareau V."/>
            <person name="Urrea C.A."/>
            <person name="Wang M."/>
            <person name="Yu Y."/>
            <person name="Zhang M."/>
            <person name="Wing R.A."/>
            <person name="Cregan P.B."/>
            <person name="Rokhsar D.S."/>
            <person name="Jackson S.A."/>
        </authorList>
    </citation>
    <scope>NUCLEOTIDE SEQUENCE [LARGE SCALE GENOMIC DNA]</scope>
    <source>
        <strain evidence="2">cv. G19833</strain>
    </source>
</reference>
<dbReference type="Gramene" id="ESW11153">
    <property type="protein sequence ID" value="ESW11153"/>
    <property type="gene ID" value="PHAVU_008G006300g"/>
</dbReference>
<organism evidence="1 2">
    <name type="scientific">Phaseolus vulgaris</name>
    <name type="common">Kidney bean</name>
    <name type="synonym">French bean</name>
    <dbReference type="NCBI Taxonomy" id="3885"/>
    <lineage>
        <taxon>Eukaryota</taxon>
        <taxon>Viridiplantae</taxon>
        <taxon>Streptophyta</taxon>
        <taxon>Embryophyta</taxon>
        <taxon>Tracheophyta</taxon>
        <taxon>Spermatophyta</taxon>
        <taxon>Magnoliopsida</taxon>
        <taxon>eudicotyledons</taxon>
        <taxon>Gunneridae</taxon>
        <taxon>Pentapetalae</taxon>
        <taxon>rosids</taxon>
        <taxon>fabids</taxon>
        <taxon>Fabales</taxon>
        <taxon>Fabaceae</taxon>
        <taxon>Papilionoideae</taxon>
        <taxon>50 kb inversion clade</taxon>
        <taxon>NPAAA clade</taxon>
        <taxon>indigoferoid/millettioid clade</taxon>
        <taxon>Phaseoleae</taxon>
        <taxon>Phaseolus</taxon>
    </lineage>
</organism>
<evidence type="ECO:0000313" key="2">
    <source>
        <dbReference type="Proteomes" id="UP000000226"/>
    </source>
</evidence>
<evidence type="ECO:0000313" key="1">
    <source>
        <dbReference type="EMBL" id="ESW11153.1"/>
    </source>
</evidence>
<dbReference type="EMBL" id="CM002295">
    <property type="protein sequence ID" value="ESW11153.1"/>
    <property type="molecule type" value="Genomic_DNA"/>
</dbReference>
<name>V7B2S2_PHAVU</name>
<dbReference type="AlphaFoldDB" id="V7B2S2"/>
<sequence>MLSSYFPCMHLLPLFKNSTHYSIPTRIFMDASIIDKRKVCGDHLIHLDKRDNGNGNTTGHRPHLHLVDNTLKLCDLCAWNSPNLSPAIFSLYNYCFFILFL</sequence>
<keyword evidence="2" id="KW-1185">Reference proteome</keyword>
<gene>
    <name evidence="1" type="ORF">PHAVU_008G006300g</name>
</gene>
<proteinExistence type="predicted"/>
<accession>V7B2S2</accession>
<protein>
    <submittedName>
        <fullName evidence="1">Uncharacterized protein</fullName>
    </submittedName>
</protein>